<feature type="compositionally biased region" description="Basic and acidic residues" evidence="8">
    <location>
        <begin position="170"/>
        <end position="183"/>
    </location>
</feature>
<keyword evidence="6" id="KW-0472">Membrane</keyword>
<dbReference type="PANTHER" id="PTHR13815:SF5">
    <property type="entry name" value="GOLGIN CANDIDATE 2"/>
    <property type="match status" value="1"/>
</dbReference>
<dbReference type="GO" id="GO:0031985">
    <property type="term" value="C:Golgi cisterna"/>
    <property type="evidence" value="ECO:0007669"/>
    <property type="project" value="TreeGrafter"/>
</dbReference>
<reference evidence="9 10" key="1">
    <citation type="submission" date="2018-04" db="EMBL/GenBank/DDBJ databases">
        <authorList>
            <person name="Vogel A."/>
        </authorList>
    </citation>
    <scope>NUCLEOTIDE SEQUENCE [LARGE SCALE GENOMIC DNA]</scope>
</reference>
<evidence type="ECO:0000313" key="10">
    <source>
        <dbReference type="Proteomes" id="UP000595140"/>
    </source>
</evidence>
<name>A0A484L0V4_9ASTE</name>
<evidence type="ECO:0000256" key="5">
    <source>
        <dbReference type="ARBA" id="ARBA00023054"/>
    </source>
</evidence>
<evidence type="ECO:0000313" key="9">
    <source>
        <dbReference type="EMBL" id="VFQ69792.1"/>
    </source>
</evidence>
<dbReference type="Pfam" id="PF09787">
    <property type="entry name" value="Golgin_A5"/>
    <property type="match status" value="1"/>
</dbReference>
<keyword evidence="10" id="KW-1185">Reference proteome</keyword>
<comment type="subcellular location">
    <subcellularLocation>
        <location evidence="1">Golgi apparatus membrane</location>
    </subcellularLocation>
</comment>
<protein>
    <recommendedName>
        <fullName evidence="11">Golgin candidate 2</fullName>
    </recommendedName>
</protein>
<keyword evidence="3" id="KW-1133">Transmembrane helix</keyword>
<evidence type="ECO:0000256" key="6">
    <source>
        <dbReference type="ARBA" id="ARBA00023136"/>
    </source>
</evidence>
<accession>A0A484L0V4</accession>
<sequence>MAQWISSKLKVAENILQQIDQQAAESLKKGEKPRPEGLDVGISTTSSERKPLKDQLKKKSSEIKDLSQKLQDRNLDDISSEKSKNNATTDNKHQDVFPPKSLSAKQGTNASTLTDTDWTKLLSVPNKSPSKGVARISNRVGGVRGLKKDGLAQGSLGSSLPALDGKMSQKARDNVLKSSRKSDGQLGDKGIDSGLYGRLSDGVNVMSGSSSSEFKSEGDSSDRGYRDGRDEGSDLLHGNNGEKNTAMNAQVDVVKDGDIGWERGLSIGMDSVTTTGDSDPKMQLNDDQRFKNGSKVSSRTSLKIISSSPSDGESDSETDSASSSGSESEHEREEMRKRRQQILAEKAAAKAVEAIRDREDMVAKLEGEKQSLEKILDVRAKEQAQEASDLQTKMMETMEAVELEKQKHNSTRMETLARLAKLETANAELAKSFATAQWNFEVEASRVTELRQQIELKEAAQEDLRRKIFQTKGSGERLVASKGVEFEMEILEEEYSFLADKLGVLQEKARTLQTSIDSTKSELENPTEVEVELKRRLGQLTDHLIQKQAQVEALSSQKATLLFKIEALSKSLDENKTMHSSNIHSSSSSTGDLELGEWTKPKSSFEEKVHSGQRHFWSLVWQLDYVFSAGALFLRRHSKARTWSVVYLVFLHLWVVYILRSNPSVSEEATGAAFSLENINNTARI</sequence>
<keyword evidence="5 7" id="KW-0175">Coiled coil</keyword>
<keyword evidence="2" id="KW-0812">Transmembrane</keyword>
<proteinExistence type="predicted"/>
<dbReference type="GO" id="GO:0000301">
    <property type="term" value="P:retrograde transport, vesicle recycling within Golgi"/>
    <property type="evidence" value="ECO:0007669"/>
    <property type="project" value="TreeGrafter"/>
</dbReference>
<evidence type="ECO:0000256" key="3">
    <source>
        <dbReference type="ARBA" id="ARBA00022989"/>
    </source>
</evidence>
<dbReference type="Proteomes" id="UP000595140">
    <property type="component" value="Unassembled WGS sequence"/>
</dbReference>
<feature type="region of interest" description="Disordered" evidence="8">
    <location>
        <begin position="25"/>
        <end position="251"/>
    </location>
</feature>
<dbReference type="PANTHER" id="PTHR13815">
    <property type="entry name" value="GOLGIN-84"/>
    <property type="match status" value="1"/>
</dbReference>
<evidence type="ECO:0008006" key="11">
    <source>
        <dbReference type="Google" id="ProtNLM"/>
    </source>
</evidence>
<evidence type="ECO:0000256" key="2">
    <source>
        <dbReference type="ARBA" id="ARBA00022692"/>
    </source>
</evidence>
<feature type="compositionally biased region" description="Basic and acidic residues" evidence="8">
    <location>
        <begin position="26"/>
        <end position="37"/>
    </location>
</feature>
<feature type="compositionally biased region" description="Low complexity" evidence="8">
    <location>
        <begin position="297"/>
        <end position="311"/>
    </location>
</feature>
<gene>
    <name evidence="9" type="ORF">CCAM_LOCUS11568</name>
</gene>
<evidence type="ECO:0000256" key="4">
    <source>
        <dbReference type="ARBA" id="ARBA00023034"/>
    </source>
</evidence>
<feature type="coiled-coil region" evidence="7">
    <location>
        <begin position="447"/>
        <end position="508"/>
    </location>
</feature>
<feature type="compositionally biased region" description="Basic and acidic residues" evidence="8">
    <location>
        <begin position="214"/>
        <end position="234"/>
    </location>
</feature>
<keyword evidence="4" id="KW-0333">Golgi apparatus</keyword>
<dbReference type="EMBL" id="OOIL02000835">
    <property type="protein sequence ID" value="VFQ69792.1"/>
    <property type="molecule type" value="Genomic_DNA"/>
</dbReference>
<feature type="compositionally biased region" description="Basic and acidic residues" evidence="8">
    <location>
        <begin position="47"/>
        <end position="95"/>
    </location>
</feature>
<organism evidence="9 10">
    <name type="scientific">Cuscuta campestris</name>
    <dbReference type="NCBI Taxonomy" id="132261"/>
    <lineage>
        <taxon>Eukaryota</taxon>
        <taxon>Viridiplantae</taxon>
        <taxon>Streptophyta</taxon>
        <taxon>Embryophyta</taxon>
        <taxon>Tracheophyta</taxon>
        <taxon>Spermatophyta</taxon>
        <taxon>Magnoliopsida</taxon>
        <taxon>eudicotyledons</taxon>
        <taxon>Gunneridae</taxon>
        <taxon>Pentapetalae</taxon>
        <taxon>asterids</taxon>
        <taxon>lamiids</taxon>
        <taxon>Solanales</taxon>
        <taxon>Convolvulaceae</taxon>
        <taxon>Cuscuteae</taxon>
        <taxon>Cuscuta</taxon>
        <taxon>Cuscuta subgen. Grammica</taxon>
        <taxon>Cuscuta sect. Cleistogrammica</taxon>
    </lineage>
</organism>
<feature type="region of interest" description="Disordered" evidence="8">
    <location>
        <begin position="267"/>
        <end position="338"/>
    </location>
</feature>
<dbReference type="GO" id="GO:0007030">
    <property type="term" value="P:Golgi organization"/>
    <property type="evidence" value="ECO:0007669"/>
    <property type="project" value="InterPro"/>
</dbReference>
<dbReference type="AlphaFoldDB" id="A0A484L0V4"/>
<evidence type="ECO:0000256" key="7">
    <source>
        <dbReference type="SAM" id="Coils"/>
    </source>
</evidence>
<dbReference type="GO" id="GO:0000139">
    <property type="term" value="C:Golgi membrane"/>
    <property type="evidence" value="ECO:0007669"/>
    <property type="project" value="UniProtKB-SubCell"/>
</dbReference>
<dbReference type="InterPro" id="IPR019177">
    <property type="entry name" value="Golgin_subfamily_A_member_5"/>
</dbReference>
<evidence type="ECO:0000256" key="1">
    <source>
        <dbReference type="ARBA" id="ARBA00004394"/>
    </source>
</evidence>
<feature type="compositionally biased region" description="Basic and acidic residues" evidence="8">
    <location>
        <begin position="278"/>
        <end position="290"/>
    </location>
</feature>
<feature type="compositionally biased region" description="Polar residues" evidence="8">
    <location>
        <begin position="103"/>
        <end position="116"/>
    </location>
</feature>
<dbReference type="OrthoDB" id="248903at2759"/>
<evidence type="ECO:0000256" key="8">
    <source>
        <dbReference type="SAM" id="MobiDB-lite"/>
    </source>
</evidence>
<feature type="compositionally biased region" description="Basic and acidic residues" evidence="8">
    <location>
        <begin position="327"/>
        <end position="336"/>
    </location>
</feature>